<sequence length="142" mass="16049">MSSTQPYETTEKKIHILIVDDDPMLRRLFGGRLVGLGYDVIYASDGNEGRETARRLKPDLIIMDQRMPVMEGIEASSRMKTEAETKDIPIILFTNEDLSLETEKIIKDLGVDAYIPKSSDFKILAQTIKDLLEKKNKKATSS</sequence>
<name>A0A1F6WUU2_9BACT</name>
<dbReference type="Gene3D" id="3.40.50.2300">
    <property type="match status" value="1"/>
</dbReference>
<dbReference type="STRING" id="1801774.A3A05_01410"/>
<dbReference type="GO" id="GO:0000160">
    <property type="term" value="P:phosphorelay signal transduction system"/>
    <property type="evidence" value="ECO:0007669"/>
    <property type="project" value="InterPro"/>
</dbReference>
<gene>
    <name evidence="4" type="ORF">A3A05_01410</name>
</gene>
<dbReference type="PANTHER" id="PTHR44591">
    <property type="entry name" value="STRESS RESPONSE REGULATOR PROTEIN 1"/>
    <property type="match status" value="1"/>
</dbReference>
<dbReference type="SMART" id="SM00448">
    <property type="entry name" value="REC"/>
    <property type="match status" value="1"/>
</dbReference>
<comment type="caution">
    <text evidence="4">The sequence shown here is derived from an EMBL/GenBank/DDBJ whole genome shotgun (WGS) entry which is preliminary data.</text>
</comment>
<dbReference type="AlphaFoldDB" id="A0A1F6WUU2"/>
<dbReference type="Proteomes" id="UP000176187">
    <property type="component" value="Unassembled WGS sequence"/>
</dbReference>
<dbReference type="SUPFAM" id="SSF52172">
    <property type="entry name" value="CheY-like"/>
    <property type="match status" value="1"/>
</dbReference>
<evidence type="ECO:0000256" key="2">
    <source>
        <dbReference type="PROSITE-ProRule" id="PRU00169"/>
    </source>
</evidence>
<dbReference type="InterPro" id="IPR001789">
    <property type="entry name" value="Sig_transdc_resp-reg_receiver"/>
</dbReference>
<dbReference type="PANTHER" id="PTHR44591:SF3">
    <property type="entry name" value="RESPONSE REGULATORY DOMAIN-CONTAINING PROTEIN"/>
    <property type="match status" value="1"/>
</dbReference>
<keyword evidence="1 2" id="KW-0597">Phosphoprotein</keyword>
<evidence type="ECO:0000313" key="4">
    <source>
        <dbReference type="EMBL" id="OGI85652.1"/>
    </source>
</evidence>
<proteinExistence type="predicted"/>
<dbReference type="PROSITE" id="PS50110">
    <property type="entry name" value="RESPONSE_REGULATORY"/>
    <property type="match status" value="1"/>
</dbReference>
<protein>
    <recommendedName>
        <fullName evidence="3">Response regulatory domain-containing protein</fullName>
    </recommendedName>
</protein>
<evidence type="ECO:0000313" key="5">
    <source>
        <dbReference type="Proteomes" id="UP000176187"/>
    </source>
</evidence>
<dbReference type="Pfam" id="PF00072">
    <property type="entry name" value="Response_reg"/>
    <property type="match status" value="1"/>
</dbReference>
<feature type="domain" description="Response regulatory" evidence="3">
    <location>
        <begin position="15"/>
        <end position="132"/>
    </location>
</feature>
<reference evidence="4 5" key="1">
    <citation type="journal article" date="2016" name="Nat. Commun.">
        <title>Thousands of microbial genomes shed light on interconnected biogeochemical processes in an aquifer system.</title>
        <authorList>
            <person name="Anantharaman K."/>
            <person name="Brown C.T."/>
            <person name="Hug L.A."/>
            <person name="Sharon I."/>
            <person name="Castelle C.J."/>
            <person name="Probst A.J."/>
            <person name="Thomas B.C."/>
            <person name="Singh A."/>
            <person name="Wilkins M.J."/>
            <person name="Karaoz U."/>
            <person name="Brodie E.L."/>
            <person name="Williams K.H."/>
            <person name="Hubbard S.S."/>
            <person name="Banfield J.F."/>
        </authorList>
    </citation>
    <scope>NUCLEOTIDE SEQUENCE [LARGE SCALE GENOMIC DNA]</scope>
</reference>
<evidence type="ECO:0000259" key="3">
    <source>
        <dbReference type="PROSITE" id="PS50110"/>
    </source>
</evidence>
<evidence type="ECO:0000256" key="1">
    <source>
        <dbReference type="ARBA" id="ARBA00022553"/>
    </source>
</evidence>
<dbReference type="InterPro" id="IPR050595">
    <property type="entry name" value="Bact_response_regulator"/>
</dbReference>
<dbReference type="InterPro" id="IPR011006">
    <property type="entry name" value="CheY-like_superfamily"/>
</dbReference>
<organism evidence="4 5">
    <name type="scientific">Candidatus Nomurabacteria bacterium RIFCSPLOWO2_01_FULL_41_12</name>
    <dbReference type="NCBI Taxonomy" id="1801774"/>
    <lineage>
        <taxon>Bacteria</taxon>
        <taxon>Candidatus Nomuraibacteriota</taxon>
    </lineage>
</organism>
<accession>A0A1F6WUU2</accession>
<dbReference type="EMBL" id="MFUY01000026">
    <property type="protein sequence ID" value="OGI85652.1"/>
    <property type="molecule type" value="Genomic_DNA"/>
</dbReference>
<feature type="modified residue" description="4-aspartylphosphate" evidence="2">
    <location>
        <position position="64"/>
    </location>
</feature>